<feature type="transmembrane region" description="Helical" evidence="7">
    <location>
        <begin position="171"/>
        <end position="191"/>
    </location>
</feature>
<evidence type="ECO:0000313" key="9">
    <source>
        <dbReference type="EMBL" id="HIP88409.1"/>
    </source>
</evidence>
<dbReference type="Proteomes" id="UP000653692">
    <property type="component" value="Unassembled WGS sequence"/>
</dbReference>
<dbReference type="PROSITE" id="PS50928">
    <property type="entry name" value="ABC_TM1"/>
    <property type="match status" value="1"/>
</dbReference>
<dbReference type="InterPro" id="IPR000515">
    <property type="entry name" value="MetI-like"/>
</dbReference>
<comment type="similarity">
    <text evidence="7">Belongs to the binding-protein-dependent transport system permease family.</text>
</comment>
<feature type="transmembrane region" description="Helical" evidence="7">
    <location>
        <begin position="315"/>
        <end position="341"/>
    </location>
</feature>
<evidence type="ECO:0000256" key="7">
    <source>
        <dbReference type="RuleBase" id="RU363032"/>
    </source>
</evidence>
<evidence type="ECO:0000256" key="6">
    <source>
        <dbReference type="ARBA" id="ARBA00023136"/>
    </source>
</evidence>
<dbReference type="GO" id="GO:0005886">
    <property type="term" value="C:plasma membrane"/>
    <property type="evidence" value="ECO:0007669"/>
    <property type="project" value="UniProtKB-SubCell"/>
</dbReference>
<dbReference type="Pfam" id="PF00528">
    <property type="entry name" value="BPD_transp_1"/>
    <property type="match status" value="1"/>
</dbReference>
<comment type="caution">
    <text evidence="9">The sequence shown here is derived from an EMBL/GenBank/DDBJ whole genome shotgun (WGS) entry which is preliminary data.</text>
</comment>
<dbReference type="InterPro" id="IPR035906">
    <property type="entry name" value="MetI-like_sf"/>
</dbReference>
<evidence type="ECO:0000259" key="8">
    <source>
        <dbReference type="PROSITE" id="PS50928"/>
    </source>
</evidence>
<dbReference type="EMBL" id="DQUR01000005">
    <property type="protein sequence ID" value="HIP88409.1"/>
    <property type="molecule type" value="Genomic_DNA"/>
</dbReference>
<dbReference type="SUPFAM" id="SSF161098">
    <property type="entry name" value="MetI-like"/>
    <property type="match status" value="1"/>
</dbReference>
<comment type="subcellular location">
    <subcellularLocation>
        <location evidence="1 7">Cell membrane</location>
        <topology evidence="1 7">Multi-pass membrane protein</topology>
    </subcellularLocation>
</comment>
<protein>
    <submittedName>
        <fullName evidence="9">ABC transporter permease</fullName>
    </submittedName>
</protein>
<feature type="transmembrane region" description="Helical" evidence="7">
    <location>
        <begin position="7"/>
        <end position="29"/>
    </location>
</feature>
<evidence type="ECO:0000256" key="3">
    <source>
        <dbReference type="ARBA" id="ARBA00022475"/>
    </source>
</evidence>
<feature type="domain" description="ABC transmembrane type-1" evidence="8">
    <location>
        <begin position="124"/>
        <end position="337"/>
    </location>
</feature>
<dbReference type="PANTHER" id="PTHR30465:SF45">
    <property type="entry name" value="BINDING-PROTEIN-DEPENDENT TRANSPORT SYSTEMS INNER MEMBRANE COMPONENT"/>
    <property type="match status" value="1"/>
</dbReference>
<evidence type="ECO:0000256" key="2">
    <source>
        <dbReference type="ARBA" id="ARBA00022448"/>
    </source>
</evidence>
<evidence type="ECO:0000313" key="10">
    <source>
        <dbReference type="Proteomes" id="UP000653692"/>
    </source>
</evidence>
<dbReference type="GO" id="GO:0055085">
    <property type="term" value="P:transmembrane transport"/>
    <property type="evidence" value="ECO:0007669"/>
    <property type="project" value="InterPro"/>
</dbReference>
<keyword evidence="6 7" id="KW-0472">Membrane</keyword>
<name>A0A832ZEI7_9EURY</name>
<keyword evidence="4 7" id="KW-0812">Transmembrane</keyword>
<keyword evidence="5 7" id="KW-1133">Transmembrane helix</keyword>
<gene>
    <name evidence="9" type="ORF">EYH24_00135</name>
</gene>
<feature type="transmembrane region" description="Helical" evidence="7">
    <location>
        <begin position="211"/>
        <end position="232"/>
    </location>
</feature>
<keyword evidence="3" id="KW-1003">Cell membrane</keyword>
<proteinExistence type="inferred from homology"/>
<dbReference type="PANTHER" id="PTHR30465">
    <property type="entry name" value="INNER MEMBRANE ABC TRANSPORTER"/>
    <property type="match status" value="1"/>
</dbReference>
<accession>A0A832ZEI7</accession>
<evidence type="ECO:0000256" key="1">
    <source>
        <dbReference type="ARBA" id="ARBA00004651"/>
    </source>
</evidence>
<dbReference type="CDD" id="cd06261">
    <property type="entry name" value="TM_PBP2"/>
    <property type="match status" value="1"/>
</dbReference>
<keyword evidence="2 7" id="KW-0813">Transport</keyword>
<evidence type="ECO:0000256" key="4">
    <source>
        <dbReference type="ARBA" id="ARBA00022692"/>
    </source>
</evidence>
<reference evidence="9" key="1">
    <citation type="journal article" date="2020" name="ISME J.">
        <title>Gammaproteobacteria mediating utilization of methyl-, sulfur- and petroleum organic compounds in deep ocean hydrothermal plumes.</title>
        <authorList>
            <person name="Zhou Z."/>
            <person name="Liu Y."/>
            <person name="Pan J."/>
            <person name="Cron B.R."/>
            <person name="Toner B.M."/>
            <person name="Anantharaman K."/>
            <person name="Breier J.A."/>
            <person name="Dick G.J."/>
            <person name="Li M."/>
        </authorList>
    </citation>
    <scope>NUCLEOTIDE SEQUENCE</scope>
    <source>
        <strain evidence="9">SZUA-1476</strain>
    </source>
</reference>
<feature type="transmembrane region" description="Helical" evidence="7">
    <location>
        <begin position="128"/>
        <end position="150"/>
    </location>
</feature>
<sequence>MGYGRYLAIRLLNALLVLALVTLLVSILFTKVAEEDLKSSIQEQINMKLRANPELMKQLSADPERFQEWYQNEYNRLIGAYELDKPFWVRVLERTKDTLTLNFGNTKTPIFGETNVKKIIAAAIPRTVLLFTTAQIIVILIGLLLGVKAAQVAGSALDRAVSIIAMLTSSIPMWWFGMIAILVFSFKLGWFPSGGMTSTPPKEGFAYYTDILYHMVLPVGTIVFVLFGGWAWTTRNIMIGTMQEDFIMAARAKGVPERKVIYGHALRAAAPPIITMTIFSLLGSLGGAIITEGVFNWPGMGRLYWTALQQNETRLLMGVTFVTVALYLISMILADLAYGYLDPRVKVGASQRT</sequence>
<dbReference type="Gene3D" id="1.10.3720.10">
    <property type="entry name" value="MetI-like"/>
    <property type="match status" value="1"/>
</dbReference>
<dbReference type="AlphaFoldDB" id="A0A832ZEI7"/>
<evidence type="ECO:0000256" key="5">
    <source>
        <dbReference type="ARBA" id="ARBA00022989"/>
    </source>
</evidence>
<feature type="transmembrane region" description="Helical" evidence="7">
    <location>
        <begin position="273"/>
        <end position="295"/>
    </location>
</feature>
<organism evidence="9 10">
    <name type="scientific">Thermococcus paralvinellae</name>
    <dbReference type="NCBI Taxonomy" id="582419"/>
    <lineage>
        <taxon>Archaea</taxon>
        <taxon>Methanobacteriati</taxon>
        <taxon>Methanobacteriota</taxon>
        <taxon>Thermococci</taxon>
        <taxon>Thermococcales</taxon>
        <taxon>Thermococcaceae</taxon>
        <taxon>Thermococcus</taxon>
    </lineage>
</organism>